<reference evidence="3" key="1">
    <citation type="submission" date="2022-11" db="UniProtKB">
        <authorList>
            <consortium name="WormBaseParasite"/>
        </authorList>
    </citation>
    <scope>IDENTIFICATION</scope>
</reference>
<keyword evidence="2" id="KW-1185">Reference proteome</keyword>
<dbReference type="AlphaFoldDB" id="A0A914R8P7"/>
<accession>A0A914R8P7</accession>
<protein>
    <recommendedName>
        <fullName evidence="1">Phosphatidylinositol transfer protein N-terminal domain-containing protein</fullName>
    </recommendedName>
</protein>
<evidence type="ECO:0000259" key="1">
    <source>
        <dbReference type="Pfam" id="PF02121"/>
    </source>
</evidence>
<dbReference type="Pfam" id="PF02121">
    <property type="entry name" value="IP_trans"/>
    <property type="match status" value="1"/>
</dbReference>
<dbReference type="GO" id="GO:0008525">
    <property type="term" value="F:phosphatidylcholine transporter activity"/>
    <property type="evidence" value="ECO:0007669"/>
    <property type="project" value="TreeGrafter"/>
</dbReference>
<dbReference type="PANTHER" id="PTHR10658:SF81">
    <property type="entry name" value="PROTEIN RETINAL DEGENERATION B"/>
    <property type="match status" value="1"/>
</dbReference>
<evidence type="ECO:0000313" key="2">
    <source>
        <dbReference type="Proteomes" id="UP000887578"/>
    </source>
</evidence>
<dbReference type="Proteomes" id="UP000887578">
    <property type="component" value="Unplaced"/>
</dbReference>
<dbReference type="InterPro" id="IPR001666">
    <property type="entry name" value="PI_transfer"/>
</dbReference>
<dbReference type="SUPFAM" id="SSF55961">
    <property type="entry name" value="Bet v1-like"/>
    <property type="match status" value="1"/>
</dbReference>
<name>A0A914R8P7_9BILA</name>
<dbReference type="GO" id="GO:0005737">
    <property type="term" value="C:cytoplasm"/>
    <property type="evidence" value="ECO:0007669"/>
    <property type="project" value="TreeGrafter"/>
</dbReference>
<sequence>MLLKSHLKAWIWQDEWVGLKLEDIRKLENETALYLSKVMSSNNKQQENPGDSDSSSDVFFDCYEGSPTTSNKPSLIRWSSELLVGEGESPPSTPKLPNSSLLVLVFHGDVYPESPADSKTTDSSTLRSTLDSLILNHYPQLKNKVHRFISNLWSISSISFSFTCCWKSIE</sequence>
<dbReference type="InterPro" id="IPR023393">
    <property type="entry name" value="START-like_dom_sf"/>
</dbReference>
<dbReference type="PANTHER" id="PTHR10658">
    <property type="entry name" value="PHOSPHATIDYLINOSITOL TRANSFER PROTEIN"/>
    <property type="match status" value="1"/>
</dbReference>
<feature type="domain" description="Phosphatidylinositol transfer protein N-terminal" evidence="1">
    <location>
        <begin position="1"/>
        <end position="31"/>
    </location>
</feature>
<evidence type="ECO:0000313" key="3">
    <source>
        <dbReference type="WBParaSite" id="PDA_v2.g797.t1"/>
    </source>
</evidence>
<dbReference type="GO" id="GO:0035091">
    <property type="term" value="F:phosphatidylinositol binding"/>
    <property type="evidence" value="ECO:0007669"/>
    <property type="project" value="TreeGrafter"/>
</dbReference>
<dbReference type="InterPro" id="IPR055261">
    <property type="entry name" value="PI_transfer_N"/>
</dbReference>
<proteinExistence type="predicted"/>
<dbReference type="Gene3D" id="3.30.530.20">
    <property type="match status" value="1"/>
</dbReference>
<dbReference type="WBParaSite" id="PDA_v2.g797.t1">
    <property type="protein sequence ID" value="PDA_v2.g797.t1"/>
    <property type="gene ID" value="PDA_v2.g797"/>
</dbReference>
<organism evidence="2 3">
    <name type="scientific">Panagrolaimus davidi</name>
    <dbReference type="NCBI Taxonomy" id="227884"/>
    <lineage>
        <taxon>Eukaryota</taxon>
        <taxon>Metazoa</taxon>
        <taxon>Ecdysozoa</taxon>
        <taxon>Nematoda</taxon>
        <taxon>Chromadorea</taxon>
        <taxon>Rhabditida</taxon>
        <taxon>Tylenchina</taxon>
        <taxon>Panagrolaimomorpha</taxon>
        <taxon>Panagrolaimoidea</taxon>
        <taxon>Panagrolaimidae</taxon>
        <taxon>Panagrolaimus</taxon>
    </lineage>
</organism>
<dbReference type="GO" id="GO:0031210">
    <property type="term" value="F:phosphatidylcholine binding"/>
    <property type="evidence" value="ECO:0007669"/>
    <property type="project" value="TreeGrafter"/>
</dbReference>
<dbReference type="GO" id="GO:0008526">
    <property type="term" value="F:phosphatidylinositol transfer activity"/>
    <property type="evidence" value="ECO:0007669"/>
    <property type="project" value="TreeGrafter"/>
</dbReference>